<accession>A0A915PQV9</accession>
<evidence type="ECO:0000313" key="1">
    <source>
        <dbReference type="Proteomes" id="UP000887581"/>
    </source>
</evidence>
<organism evidence="1 2">
    <name type="scientific">Setaria digitata</name>
    <dbReference type="NCBI Taxonomy" id="48799"/>
    <lineage>
        <taxon>Eukaryota</taxon>
        <taxon>Metazoa</taxon>
        <taxon>Ecdysozoa</taxon>
        <taxon>Nematoda</taxon>
        <taxon>Chromadorea</taxon>
        <taxon>Rhabditida</taxon>
        <taxon>Spirurina</taxon>
        <taxon>Spiruromorpha</taxon>
        <taxon>Filarioidea</taxon>
        <taxon>Setariidae</taxon>
        <taxon>Setaria</taxon>
    </lineage>
</organism>
<dbReference type="AlphaFoldDB" id="A0A915PQV9"/>
<dbReference type="WBParaSite" id="sdigi.contig20.g1773.t1">
    <property type="protein sequence ID" value="sdigi.contig20.g1773.t1"/>
    <property type="gene ID" value="sdigi.contig20.g1773"/>
</dbReference>
<dbReference type="Proteomes" id="UP000887581">
    <property type="component" value="Unplaced"/>
</dbReference>
<evidence type="ECO:0000313" key="2">
    <source>
        <dbReference type="WBParaSite" id="sdigi.contig20.g1773.t1"/>
    </source>
</evidence>
<reference evidence="2" key="1">
    <citation type="submission" date="2022-11" db="UniProtKB">
        <authorList>
            <consortium name="WormBaseParasite"/>
        </authorList>
    </citation>
    <scope>IDENTIFICATION</scope>
</reference>
<name>A0A915PQV9_9BILA</name>
<proteinExistence type="predicted"/>
<sequence length="552" mass="61205">MKDASCSGIAETSNLQLDQMIDQARYKHHQHRNKFKEAIDYLDQIFEDLKKEGDQVSNTQQSCGLPAAPMHKGASNGDSDLVNVTVPSLKLQRNGTTKRAMVNGVGLEEMDSRPVYLANTNRHSLYTTKPRIIKKHSRQEKAASFEQTSEDVSTSETVVLPSHDRKLKGERLDFTRRWLAGDIKSWVAVQPKPDLILGGVEEEPDIDERSLGSCSAEVAAINSVVRKKKKARDMPDLIQNVASTAKYIRHADANQLDPSVGKCSGGHSLQQTDPIRPRPVKPQTMFAFPSGSTGNLNSSGNFSQSFCDSNVWGSNCDINGNQNQQKSIPSQQRHRDFGTITWRSTSQDPRHNVLSSVRSEEIHHSARKTGAFTPLQPPNIVAMRGSVTSLPDSSGVRPQPLHSADPIVAIDALVAELELNTDQTLVVHKRRSFPTGNEFFVRHGGKDEKAVSTQNVEQSSVQQSVRTKLEGAKYHPQKLKASFNEMASMLESVISDVTAPNELPKGRKCAQKARKNSLIFSPFETINQEKLNPSKVEAMQSIFENKQRKNLI</sequence>
<protein>
    <submittedName>
        <fullName evidence="2">Uncharacterized protein</fullName>
    </submittedName>
</protein>
<keyword evidence="1" id="KW-1185">Reference proteome</keyword>